<evidence type="ECO:0000256" key="1">
    <source>
        <dbReference type="ARBA" id="ARBA00004123"/>
    </source>
</evidence>
<proteinExistence type="predicted"/>
<protein>
    <submittedName>
        <fullName evidence="5">DNA damage-binding protein 1</fullName>
    </submittedName>
</protein>
<keyword evidence="6" id="KW-1185">Reference proteome</keyword>
<dbReference type="Proteomes" id="UP000078046">
    <property type="component" value="Unassembled WGS sequence"/>
</dbReference>
<dbReference type="Pfam" id="PF10433">
    <property type="entry name" value="Beta-prop_RSE1_1st"/>
    <property type="match status" value="1"/>
</dbReference>
<dbReference type="Gene3D" id="2.130.10.10">
    <property type="entry name" value="YVTN repeat-like/Quinoprotein amine dehydrogenase"/>
    <property type="match status" value="3"/>
</dbReference>
<dbReference type="SUPFAM" id="SSF50978">
    <property type="entry name" value="WD40 repeat-like"/>
    <property type="match status" value="1"/>
</dbReference>
<dbReference type="InterPro" id="IPR050358">
    <property type="entry name" value="RSE1/DDB1/CFT1"/>
</dbReference>
<feature type="domain" description="RSE1/DDB1/CPSF1 first beta-propeller" evidence="4">
    <location>
        <begin position="78"/>
        <end position="426"/>
    </location>
</feature>
<evidence type="ECO:0000259" key="4">
    <source>
        <dbReference type="Pfam" id="PF10433"/>
    </source>
</evidence>
<reference evidence="5 6" key="1">
    <citation type="submission" date="2016-04" db="EMBL/GenBank/DDBJ databases">
        <title>The genome of Intoshia linei affirms orthonectids as highly simplified spiralians.</title>
        <authorList>
            <person name="Mikhailov K.V."/>
            <person name="Slusarev G.S."/>
            <person name="Nikitin M.A."/>
            <person name="Logacheva M.D."/>
            <person name="Penin A."/>
            <person name="Aleoshin V."/>
            <person name="Panchin Y.V."/>
        </authorList>
    </citation>
    <scope>NUCLEOTIDE SEQUENCE [LARGE SCALE GENOMIC DNA]</scope>
    <source>
        <strain evidence="5">Intl2013</strain>
        <tissue evidence="5">Whole animal</tissue>
    </source>
</reference>
<dbReference type="InterPro" id="IPR018846">
    <property type="entry name" value="Beta-prop_RSE1/DDB1/CPSF1_1st"/>
</dbReference>
<comment type="caution">
    <text evidence="5">The sequence shown here is derived from an EMBL/GenBank/DDBJ whole genome shotgun (WGS) entry which is preliminary data.</text>
</comment>
<dbReference type="PANTHER" id="PTHR10644">
    <property type="entry name" value="DNA REPAIR/RNA PROCESSING CPSF FAMILY"/>
    <property type="match status" value="1"/>
</dbReference>
<evidence type="ECO:0000313" key="6">
    <source>
        <dbReference type="Proteomes" id="UP000078046"/>
    </source>
</evidence>
<dbReference type="OrthoDB" id="433457at2759"/>
<dbReference type="Gene3D" id="1.10.150.910">
    <property type="match status" value="1"/>
</dbReference>
<sequence>MADNYRYNYGTSLGYENPQVDIFPSPPIVVNASQAEHFGSDGDMRNFLLSNLQTQRKSIKEVKCSYNYVATCNKPTAVTSSCFAKFTSKKYVNLVVVKTTYFEMYIVSKSGQLTFFRREDIFGSIIFLQPIRLPHMKRDYLAVITKKYTFFLLKFEEVSTIEQMKVASIITLAKIELIDYSNSPSNFGFLSRIGVEHSLIGVRIYDGFFFMIPVADLMEYSDIEHFKIPVEQVNILDFVFLYGYRIPTLAILHEQNGNRQINIHDVHQNSKSISKIICVIPNIVVTSYRLMALEGPLYGLMVFSSGSISYISESNDTITVSATLPGIDIINCITSIGTSGWKYALSDNTGYLFLMVLKLKPVTHNLHVSRRRYSKSHHTSHVIDSLDIELLGKTAVAETIAFLGNYYIFIGSRIGNSEIIKIKTNTDYSGCYIEKIEEMENLAPIVDMCFISATHCGLDKILACCGSHQHGSLKLITNGIGLNNKKIIETSHLKYLWVIQCKKKFKSIQSEFKEPDPKKVRQGNEEFKFIISYPYSTRVIHVTENNYNIVHLDCINENEETIKFFHIENAVYVIQTCSTISLINISLDLVITKIEHNYIDACSVLNHELAFSNEGSILNFYEIRDEEMAKINSIVVKDLSICHISLIHNDYLNTLVFTSFWEEDYLNIYSSSLVLLQSFNYSNTSFVNCLIDINFSNQKYLFISFGNGSLSYYEITEDEQDIKLSGERLVNVGTRAALMYKFKNQSSECIFVTGDRPTIIVFSSGRIYFSHVELQDIVDVVVMPFYHNCSDYFAFAYSDGIQISRIDKIQKLHTLSLNLGESPRRIAYAEKTNCLCLLSYRLENDKHACPNFHNPIETLEPVVIPKSCKFFDRNEKYHAKVRKRNVTVNDQLQCLYESQAQIENDDLSKETHSVTLINSHTFEIASTLRLPNREHGLSVISIQFKNEKNQFFVVGTAIFSVDSPEPLDGRLLILKCEGSLELISSIDTTGAVACLASVEGKLVAAVSNKIEVYNWVNNSLKKECVFTETVVALYLKTYNNLILVGDVLQSVILLEYNPTTCTLKEIGREFKSEWLTAVEIFDEKNFLASESSCNIKSFRRKRFDPYLDCYIDEDDEINHRIMPLPNAKVKFGPDVFVKMLKSEGRMHMGSQINVFRKGSLISCQPQSVIDVSKIIMFGTVCGMIGIIVNITKEQFLLLEKLQSKLSENTSIGNITHKSWRSTYSDMRKPREIENYIDGDFVETVLSSSNSKLNQIFSEIFDPESIKKGEDTKLLRLITDLSQLH</sequence>
<name>A0A177B7N1_9BILA</name>
<dbReference type="Pfam" id="PF03178">
    <property type="entry name" value="CPSF_A"/>
    <property type="match status" value="1"/>
</dbReference>
<dbReference type="InterPro" id="IPR015943">
    <property type="entry name" value="WD40/YVTN_repeat-like_dom_sf"/>
</dbReference>
<comment type="subcellular location">
    <subcellularLocation>
        <location evidence="1">Nucleus</location>
    </subcellularLocation>
</comment>
<dbReference type="InterPro" id="IPR004871">
    <property type="entry name" value="RSE1/DDB1/CPSF1_C"/>
</dbReference>
<dbReference type="GO" id="GO:0005634">
    <property type="term" value="C:nucleus"/>
    <property type="evidence" value="ECO:0007669"/>
    <property type="project" value="UniProtKB-SubCell"/>
</dbReference>
<organism evidence="5 6">
    <name type="scientific">Intoshia linei</name>
    <dbReference type="NCBI Taxonomy" id="1819745"/>
    <lineage>
        <taxon>Eukaryota</taxon>
        <taxon>Metazoa</taxon>
        <taxon>Spiralia</taxon>
        <taxon>Lophotrochozoa</taxon>
        <taxon>Mesozoa</taxon>
        <taxon>Orthonectida</taxon>
        <taxon>Rhopaluridae</taxon>
        <taxon>Intoshia</taxon>
    </lineage>
</organism>
<gene>
    <name evidence="5" type="ORF">A3Q56_02678</name>
</gene>
<evidence type="ECO:0000256" key="2">
    <source>
        <dbReference type="ARBA" id="ARBA00023242"/>
    </source>
</evidence>
<evidence type="ECO:0000313" key="5">
    <source>
        <dbReference type="EMBL" id="OAF69591.1"/>
    </source>
</evidence>
<dbReference type="InterPro" id="IPR036322">
    <property type="entry name" value="WD40_repeat_dom_sf"/>
</dbReference>
<dbReference type="EMBL" id="LWCA01000258">
    <property type="protein sequence ID" value="OAF69591.1"/>
    <property type="molecule type" value="Genomic_DNA"/>
</dbReference>
<accession>A0A177B7N1</accession>
<keyword evidence="2" id="KW-0539">Nucleus</keyword>
<dbReference type="GO" id="GO:0003676">
    <property type="term" value="F:nucleic acid binding"/>
    <property type="evidence" value="ECO:0007669"/>
    <property type="project" value="InterPro"/>
</dbReference>
<feature type="domain" description="RSE1/DDB1/CPSF1 C-terminal" evidence="3">
    <location>
        <begin position="912"/>
        <end position="1245"/>
    </location>
</feature>
<evidence type="ECO:0000259" key="3">
    <source>
        <dbReference type="Pfam" id="PF03178"/>
    </source>
</evidence>